<protein>
    <recommendedName>
        <fullName evidence="3">RING-type domain-containing protein</fullName>
    </recommendedName>
</protein>
<dbReference type="GO" id="GO:0008270">
    <property type="term" value="F:zinc ion binding"/>
    <property type="evidence" value="ECO:0007669"/>
    <property type="project" value="UniProtKB-KW"/>
</dbReference>
<dbReference type="SUPFAM" id="SSF57850">
    <property type="entry name" value="RING/U-box"/>
    <property type="match status" value="1"/>
</dbReference>
<dbReference type="GO" id="GO:0006511">
    <property type="term" value="P:ubiquitin-dependent protein catabolic process"/>
    <property type="evidence" value="ECO:0007669"/>
    <property type="project" value="TreeGrafter"/>
</dbReference>
<dbReference type="Pfam" id="PF13920">
    <property type="entry name" value="zf-C3HC4_3"/>
    <property type="match status" value="1"/>
</dbReference>
<sequence length="294" mass="33523">MLIHSSFYKLDLTLPEGHFSVQSYQEMTETPSISSLTFQRLISVFDFPYLPFLLNQDLSTHICALLYECTDQETTQNLFCGFEQLLLQGLYSGSSIRMAEFSNPQNPDFVYLIAHMQDRPGLGSFFCAAKLAIFKFTYVELFGEGMDSIINYIKAVKIVKDEIFTQTLALKEAIEQKNKESNQYAQLSASLFTKIKALKEQHDNASEQIKNLNSQLKRQQSTGQDNIEQDLECLLCRNSMKNVVFLPCGHIVACKDCTIIQMKLQLNTPIGRRAQGVVCPLCKTKIREAREVYF</sequence>
<evidence type="ECO:0000256" key="2">
    <source>
        <dbReference type="SAM" id="Coils"/>
    </source>
</evidence>
<comment type="caution">
    <text evidence="4">The sequence shown here is derived from an EMBL/GenBank/DDBJ whole genome shotgun (WGS) entry which is preliminary data.</text>
</comment>
<reference evidence="4" key="1">
    <citation type="submission" date="2021-09" db="EMBL/GenBank/DDBJ databases">
        <authorList>
            <consortium name="AG Swart"/>
            <person name="Singh M."/>
            <person name="Singh A."/>
            <person name="Seah K."/>
            <person name="Emmerich C."/>
        </authorList>
    </citation>
    <scope>NUCLEOTIDE SEQUENCE</scope>
    <source>
        <strain evidence="4">ATCC30299</strain>
    </source>
</reference>
<feature type="domain" description="RING-type" evidence="3">
    <location>
        <begin position="233"/>
        <end position="283"/>
    </location>
</feature>
<dbReference type="GO" id="GO:0061630">
    <property type="term" value="F:ubiquitin protein ligase activity"/>
    <property type="evidence" value="ECO:0007669"/>
    <property type="project" value="TreeGrafter"/>
</dbReference>
<dbReference type="AlphaFoldDB" id="A0AAU9IGE3"/>
<organism evidence="4 5">
    <name type="scientific">Blepharisma stoltei</name>
    <dbReference type="NCBI Taxonomy" id="1481888"/>
    <lineage>
        <taxon>Eukaryota</taxon>
        <taxon>Sar</taxon>
        <taxon>Alveolata</taxon>
        <taxon>Ciliophora</taxon>
        <taxon>Postciliodesmatophora</taxon>
        <taxon>Heterotrichea</taxon>
        <taxon>Heterotrichida</taxon>
        <taxon>Blepharismidae</taxon>
        <taxon>Blepharisma</taxon>
    </lineage>
</organism>
<dbReference type="PANTHER" id="PTHR22696">
    <property type="entry name" value="E3 UBIQUITIN-PROTEIN LIGASE RNF26"/>
    <property type="match status" value="1"/>
</dbReference>
<dbReference type="GO" id="GO:0016567">
    <property type="term" value="P:protein ubiquitination"/>
    <property type="evidence" value="ECO:0007669"/>
    <property type="project" value="TreeGrafter"/>
</dbReference>
<keyword evidence="1" id="KW-0479">Metal-binding</keyword>
<evidence type="ECO:0000256" key="1">
    <source>
        <dbReference type="PROSITE-ProRule" id="PRU00175"/>
    </source>
</evidence>
<dbReference type="Proteomes" id="UP001162131">
    <property type="component" value="Unassembled WGS sequence"/>
</dbReference>
<dbReference type="SMART" id="SM00184">
    <property type="entry name" value="RING"/>
    <property type="match status" value="1"/>
</dbReference>
<proteinExistence type="predicted"/>
<feature type="coiled-coil region" evidence="2">
    <location>
        <begin position="170"/>
        <end position="222"/>
    </location>
</feature>
<dbReference type="InterPro" id="IPR013083">
    <property type="entry name" value="Znf_RING/FYVE/PHD"/>
</dbReference>
<evidence type="ECO:0000259" key="3">
    <source>
        <dbReference type="PROSITE" id="PS50089"/>
    </source>
</evidence>
<dbReference type="InterPro" id="IPR001841">
    <property type="entry name" value="Znf_RING"/>
</dbReference>
<keyword evidence="1" id="KW-0862">Zinc</keyword>
<accession>A0AAU9IGE3</accession>
<name>A0AAU9IGE3_9CILI</name>
<dbReference type="EMBL" id="CAJZBQ010000003">
    <property type="protein sequence ID" value="CAG9310854.1"/>
    <property type="molecule type" value="Genomic_DNA"/>
</dbReference>
<evidence type="ECO:0000313" key="5">
    <source>
        <dbReference type="Proteomes" id="UP001162131"/>
    </source>
</evidence>
<dbReference type="PROSITE" id="PS50089">
    <property type="entry name" value="ZF_RING_2"/>
    <property type="match status" value="1"/>
</dbReference>
<keyword evidence="2" id="KW-0175">Coiled coil</keyword>
<evidence type="ECO:0000313" key="4">
    <source>
        <dbReference type="EMBL" id="CAG9310854.1"/>
    </source>
</evidence>
<gene>
    <name evidence="4" type="ORF">BSTOLATCC_MIC2568</name>
</gene>
<keyword evidence="5" id="KW-1185">Reference proteome</keyword>
<dbReference type="PANTHER" id="PTHR22696:SF1">
    <property type="entry name" value="E3 UBIQUITIN-PROTEIN LIGASE RNF26"/>
    <property type="match status" value="1"/>
</dbReference>
<keyword evidence="1" id="KW-0863">Zinc-finger</keyword>
<dbReference type="Gene3D" id="3.30.40.10">
    <property type="entry name" value="Zinc/RING finger domain, C3HC4 (zinc finger)"/>
    <property type="match status" value="1"/>
</dbReference>